<feature type="non-terminal residue" evidence="1">
    <location>
        <position position="1"/>
    </location>
</feature>
<organism evidence="1">
    <name type="scientific">Acetabularia acetabulum</name>
    <name type="common">Mermaid's wine glass</name>
    <name type="synonym">Acetabularia mediterranea</name>
    <dbReference type="NCBI Taxonomy" id="35845"/>
    <lineage>
        <taxon>Eukaryota</taxon>
        <taxon>Viridiplantae</taxon>
        <taxon>Chlorophyta</taxon>
        <taxon>core chlorophytes</taxon>
        <taxon>Ulvophyceae</taxon>
        <taxon>TCBD clade</taxon>
        <taxon>Dasycladales</taxon>
        <taxon>Polyphysaceae</taxon>
        <taxon>Acetabularia</taxon>
    </lineage>
</organism>
<reference evidence="1" key="1">
    <citation type="submission" date="1998-09" db="EMBL/GenBank/DDBJ databases">
        <title>Sequence of random clones from an Acetabularia acetabulum cDNA library.</title>
        <authorList>
            <person name="Serikawa K.A."/>
            <person name="Ivey R."/>
            <person name="Mandoli D.F."/>
        </authorList>
    </citation>
    <scope>NUCLEOTIDE SEQUENCE</scope>
</reference>
<protein>
    <submittedName>
        <fullName evidence="1">Uncharacterized protein</fullName>
    </submittedName>
</protein>
<name>Q9ZSV3_ACEAT</name>
<evidence type="ECO:0000313" key="1">
    <source>
        <dbReference type="EMBL" id="AAC79710.1"/>
    </source>
</evidence>
<accession>Q9ZSV3</accession>
<dbReference type="EMBL" id="AF093616">
    <property type="protein sequence ID" value="AAC79710.1"/>
    <property type="molecule type" value="mRNA"/>
</dbReference>
<dbReference type="AlphaFoldDB" id="Q9ZSV3"/>
<proteinExistence type="evidence at transcript level"/>
<sequence>GTPATTPAPVPAPVPVPVPAPVHVPAPKPAKVYPVPAPKPAKKYQDIVVKHEKKPVCKDVKDVCGDIKKYTNCGFCVMEKYPTVGYGCSYSKKLVKADGKKSGDTDVVLVPECDCKGTYILEAEACPTCEYVLEELLICAKAKAADIVQIPEKCLKEVGVTTEQLIKCGYVEDPKKQKHDPKIITKKEKEDPKVVIVKKEKEPKPSKYVDAPKPTKYVAPKPSKHVVAPTTVVVPITANAQASASAVGTGTATASAVATAGK</sequence>